<proteinExistence type="inferred from homology"/>
<protein>
    <recommendedName>
        <fullName evidence="5 8">Aldose 1-epimerase</fullName>
        <ecNumber evidence="4 8">5.1.3.3</ecNumber>
    </recommendedName>
</protein>
<evidence type="ECO:0000256" key="2">
    <source>
        <dbReference type="ARBA" id="ARBA00005028"/>
    </source>
</evidence>
<evidence type="ECO:0000313" key="9">
    <source>
        <dbReference type="EMBL" id="MFB9758390.1"/>
    </source>
</evidence>
<evidence type="ECO:0000256" key="8">
    <source>
        <dbReference type="PIRNR" id="PIRNR005096"/>
    </source>
</evidence>
<gene>
    <name evidence="9" type="ORF">ACFFMS_07630</name>
</gene>
<keyword evidence="7 8" id="KW-0119">Carbohydrate metabolism</keyword>
<evidence type="ECO:0000256" key="1">
    <source>
        <dbReference type="ARBA" id="ARBA00001614"/>
    </source>
</evidence>
<dbReference type="InterPro" id="IPR047215">
    <property type="entry name" value="Galactose_mutarotase-like"/>
</dbReference>
<dbReference type="PIRSF" id="PIRSF005096">
    <property type="entry name" value="GALM"/>
    <property type="match status" value="1"/>
</dbReference>
<dbReference type="InterPro" id="IPR014718">
    <property type="entry name" value="GH-type_carb-bd"/>
</dbReference>
<dbReference type="SUPFAM" id="SSF74650">
    <property type="entry name" value="Galactose mutarotase-like"/>
    <property type="match status" value="1"/>
</dbReference>
<evidence type="ECO:0000313" key="10">
    <source>
        <dbReference type="Proteomes" id="UP001589609"/>
    </source>
</evidence>
<dbReference type="NCBIfam" id="NF008277">
    <property type="entry name" value="PRK11055.1"/>
    <property type="match status" value="1"/>
</dbReference>
<dbReference type="CDD" id="cd09019">
    <property type="entry name" value="galactose_mutarotase_like"/>
    <property type="match status" value="1"/>
</dbReference>
<dbReference type="EMBL" id="JBHMAF010000028">
    <property type="protein sequence ID" value="MFB9758390.1"/>
    <property type="molecule type" value="Genomic_DNA"/>
</dbReference>
<organism evidence="9 10">
    <name type="scientific">Ectobacillus funiculus</name>
    <dbReference type="NCBI Taxonomy" id="137993"/>
    <lineage>
        <taxon>Bacteria</taxon>
        <taxon>Bacillati</taxon>
        <taxon>Bacillota</taxon>
        <taxon>Bacilli</taxon>
        <taxon>Bacillales</taxon>
        <taxon>Bacillaceae</taxon>
        <taxon>Ectobacillus</taxon>
    </lineage>
</organism>
<sequence length="348" mass="38677">MEVLKDVFGELNGQAITSYTLRNDSGMEFTCIDYGCTITRIMVPDKNGVKENVVLGYDTLEEYLNYSPYFGCIIGRISGRIKNATFTLDDEAFTLAKNENENHLHGGDNGFHNVIWSSSVETKADEANIVFSYTSPDGEEGFPGNLKLQVTYSLNNENEIVISYQGVSDQKTIVNLTNHSYFNLSGNLKRTILAHELTLKSDGFLELDPSFIPTGKVLSVEDTVFDFRKGLQIVQGVNSEHPQIKLVGGGYDHPFLLNANHEQEITLVDYESGRKLEIETDEPCVVLYTGNSLEEGFTIGGVPSEKHLGLCLETQLPPNMINNPNFPSAVLEANEVYSTKTKYAFKLI</sequence>
<dbReference type="PANTHER" id="PTHR10091:SF0">
    <property type="entry name" value="GALACTOSE MUTAROTASE"/>
    <property type="match status" value="1"/>
</dbReference>
<dbReference type="PROSITE" id="PS00545">
    <property type="entry name" value="ALDOSE_1_EPIMERASE"/>
    <property type="match status" value="1"/>
</dbReference>
<accession>A0ABV5WDE9</accession>
<dbReference type="Gene3D" id="2.70.98.10">
    <property type="match status" value="1"/>
</dbReference>
<keyword evidence="6 8" id="KW-0413">Isomerase</keyword>
<dbReference type="InterPro" id="IPR008183">
    <property type="entry name" value="Aldose_1/G6P_1-epimerase"/>
</dbReference>
<dbReference type="Proteomes" id="UP001589609">
    <property type="component" value="Unassembled WGS sequence"/>
</dbReference>
<keyword evidence="10" id="KW-1185">Reference proteome</keyword>
<dbReference type="InterPro" id="IPR015443">
    <property type="entry name" value="Aldose_1-epimerase"/>
</dbReference>
<comment type="pathway">
    <text evidence="2 8">Carbohydrate metabolism; hexose metabolism.</text>
</comment>
<dbReference type="EC" id="5.1.3.3" evidence="4 8"/>
<evidence type="ECO:0000256" key="4">
    <source>
        <dbReference type="ARBA" id="ARBA00013185"/>
    </source>
</evidence>
<dbReference type="PANTHER" id="PTHR10091">
    <property type="entry name" value="ALDOSE-1-EPIMERASE"/>
    <property type="match status" value="1"/>
</dbReference>
<dbReference type="RefSeq" id="WP_379948665.1">
    <property type="nucleotide sequence ID" value="NZ_JBHMAF010000028.1"/>
</dbReference>
<evidence type="ECO:0000256" key="3">
    <source>
        <dbReference type="ARBA" id="ARBA00006206"/>
    </source>
</evidence>
<reference evidence="9 10" key="1">
    <citation type="submission" date="2024-09" db="EMBL/GenBank/DDBJ databases">
        <authorList>
            <person name="Sun Q."/>
            <person name="Mori K."/>
        </authorList>
    </citation>
    <scope>NUCLEOTIDE SEQUENCE [LARGE SCALE GENOMIC DNA]</scope>
    <source>
        <strain evidence="9 10">JCM 11201</strain>
    </source>
</reference>
<evidence type="ECO:0000256" key="5">
    <source>
        <dbReference type="ARBA" id="ARBA00014165"/>
    </source>
</evidence>
<evidence type="ECO:0000256" key="7">
    <source>
        <dbReference type="ARBA" id="ARBA00023277"/>
    </source>
</evidence>
<comment type="caution">
    <text evidence="9">The sequence shown here is derived from an EMBL/GenBank/DDBJ whole genome shotgun (WGS) entry which is preliminary data.</text>
</comment>
<comment type="similarity">
    <text evidence="3 8">Belongs to the aldose epimerase family.</text>
</comment>
<dbReference type="GO" id="GO:0016853">
    <property type="term" value="F:isomerase activity"/>
    <property type="evidence" value="ECO:0007669"/>
    <property type="project" value="UniProtKB-KW"/>
</dbReference>
<dbReference type="InterPro" id="IPR018052">
    <property type="entry name" value="Ald1_epimerase_CS"/>
</dbReference>
<name>A0ABV5WDE9_9BACI</name>
<dbReference type="Pfam" id="PF01263">
    <property type="entry name" value="Aldose_epim"/>
    <property type="match status" value="1"/>
</dbReference>
<dbReference type="InterPro" id="IPR011013">
    <property type="entry name" value="Gal_mutarotase_sf_dom"/>
</dbReference>
<evidence type="ECO:0000256" key="6">
    <source>
        <dbReference type="ARBA" id="ARBA00023235"/>
    </source>
</evidence>
<comment type="catalytic activity">
    <reaction evidence="1 8">
        <text>alpha-D-glucose = beta-D-glucose</text>
        <dbReference type="Rhea" id="RHEA:10264"/>
        <dbReference type="ChEBI" id="CHEBI:15903"/>
        <dbReference type="ChEBI" id="CHEBI:17925"/>
        <dbReference type="EC" id="5.1.3.3"/>
    </reaction>
</comment>